<dbReference type="AlphaFoldDB" id="A0A6G1GZA8"/>
<protein>
    <submittedName>
        <fullName evidence="2">Uncharacterized protein</fullName>
    </submittedName>
</protein>
<dbReference type="EMBL" id="ML977158">
    <property type="protein sequence ID" value="KAF1986142.1"/>
    <property type="molecule type" value="Genomic_DNA"/>
</dbReference>
<proteinExistence type="predicted"/>
<feature type="region of interest" description="Disordered" evidence="1">
    <location>
        <begin position="1"/>
        <end position="21"/>
    </location>
</feature>
<reference evidence="2" key="1">
    <citation type="journal article" date="2020" name="Stud. Mycol.">
        <title>101 Dothideomycetes genomes: a test case for predicting lifestyles and emergence of pathogens.</title>
        <authorList>
            <person name="Haridas S."/>
            <person name="Albert R."/>
            <person name="Binder M."/>
            <person name="Bloem J."/>
            <person name="Labutti K."/>
            <person name="Salamov A."/>
            <person name="Andreopoulos B."/>
            <person name="Baker S."/>
            <person name="Barry K."/>
            <person name="Bills G."/>
            <person name="Bluhm B."/>
            <person name="Cannon C."/>
            <person name="Castanera R."/>
            <person name="Culley D."/>
            <person name="Daum C."/>
            <person name="Ezra D."/>
            <person name="Gonzalez J."/>
            <person name="Henrissat B."/>
            <person name="Kuo A."/>
            <person name="Liang C."/>
            <person name="Lipzen A."/>
            <person name="Lutzoni F."/>
            <person name="Magnuson J."/>
            <person name="Mondo S."/>
            <person name="Nolan M."/>
            <person name="Ohm R."/>
            <person name="Pangilinan J."/>
            <person name="Park H.-J."/>
            <person name="Ramirez L."/>
            <person name="Alfaro M."/>
            <person name="Sun H."/>
            <person name="Tritt A."/>
            <person name="Yoshinaga Y."/>
            <person name="Zwiers L.-H."/>
            <person name="Turgeon B."/>
            <person name="Goodwin S."/>
            <person name="Spatafora J."/>
            <person name="Crous P."/>
            <person name="Grigoriev I."/>
        </authorList>
    </citation>
    <scope>NUCLEOTIDE SEQUENCE</scope>
    <source>
        <strain evidence="2">CBS 113979</strain>
    </source>
</reference>
<evidence type="ECO:0000313" key="2">
    <source>
        <dbReference type="EMBL" id="KAF1986142.1"/>
    </source>
</evidence>
<gene>
    <name evidence="2" type="ORF">K402DRAFT_90719</name>
</gene>
<sequence>MGGMRKVGLRGVEKRGGERRLTHGRQPCLLLESHGKAQMTMQHGYVRSTQSCVGIAMAASTDAGISKTAQNQTWLFAVSAFLLPPDYPHETGAGQSGAVHVDSPSHDVYIRLAKGLHRRRAGLGNCCHGVTLRGKRCCGVGLSPDYISPWALPFFVCLTQVLVNQQSTTTFDFLPSFL</sequence>
<dbReference type="Proteomes" id="UP000800041">
    <property type="component" value="Unassembled WGS sequence"/>
</dbReference>
<keyword evidence="3" id="KW-1185">Reference proteome</keyword>
<organism evidence="2 3">
    <name type="scientific">Aulographum hederae CBS 113979</name>
    <dbReference type="NCBI Taxonomy" id="1176131"/>
    <lineage>
        <taxon>Eukaryota</taxon>
        <taxon>Fungi</taxon>
        <taxon>Dikarya</taxon>
        <taxon>Ascomycota</taxon>
        <taxon>Pezizomycotina</taxon>
        <taxon>Dothideomycetes</taxon>
        <taxon>Pleosporomycetidae</taxon>
        <taxon>Aulographales</taxon>
        <taxon>Aulographaceae</taxon>
    </lineage>
</organism>
<feature type="compositionally biased region" description="Basic and acidic residues" evidence="1">
    <location>
        <begin position="11"/>
        <end position="21"/>
    </location>
</feature>
<name>A0A6G1GZA8_9PEZI</name>
<evidence type="ECO:0000313" key="3">
    <source>
        <dbReference type="Proteomes" id="UP000800041"/>
    </source>
</evidence>
<accession>A0A6G1GZA8</accession>
<evidence type="ECO:0000256" key="1">
    <source>
        <dbReference type="SAM" id="MobiDB-lite"/>
    </source>
</evidence>